<dbReference type="GO" id="GO:0016301">
    <property type="term" value="F:kinase activity"/>
    <property type="evidence" value="ECO:0007669"/>
    <property type="project" value="UniProtKB-KW"/>
</dbReference>
<dbReference type="PANTHER" id="PTHR18964">
    <property type="entry name" value="ROK (REPRESSOR, ORF, KINASE) FAMILY"/>
    <property type="match status" value="1"/>
</dbReference>
<dbReference type="SUPFAM" id="SSF46785">
    <property type="entry name" value="Winged helix' DNA-binding domain"/>
    <property type="match status" value="1"/>
</dbReference>
<dbReference type="Gene3D" id="1.10.10.10">
    <property type="entry name" value="Winged helix-like DNA-binding domain superfamily/Winged helix DNA-binding domain"/>
    <property type="match status" value="1"/>
</dbReference>
<dbReference type="Pfam" id="PF00480">
    <property type="entry name" value="ROK"/>
    <property type="match status" value="1"/>
</dbReference>
<evidence type="ECO:0000313" key="3">
    <source>
        <dbReference type="Proteomes" id="UP000078460"/>
    </source>
</evidence>
<dbReference type="PANTHER" id="PTHR18964:SF149">
    <property type="entry name" value="BIFUNCTIONAL UDP-N-ACETYLGLUCOSAMINE 2-EPIMERASE_N-ACETYLMANNOSAMINE KINASE"/>
    <property type="match status" value="1"/>
</dbReference>
<dbReference type="InterPro" id="IPR036390">
    <property type="entry name" value="WH_DNA-bd_sf"/>
</dbReference>
<dbReference type="InterPro" id="IPR043129">
    <property type="entry name" value="ATPase_NBD"/>
</dbReference>
<accession>A0A175Y3A2</accession>
<proteinExistence type="inferred from homology"/>
<dbReference type="RefSeq" id="WP_062126371.1">
    <property type="nucleotide sequence ID" value="NZ_CP017578.1"/>
</dbReference>
<comment type="similarity">
    <text evidence="1">Belongs to the ROK (NagC/XylR) family.</text>
</comment>
<evidence type="ECO:0000256" key="1">
    <source>
        <dbReference type="ARBA" id="ARBA00006479"/>
    </source>
</evidence>
<dbReference type="InterPro" id="IPR036388">
    <property type="entry name" value="WH-like_DNA-bd_sf"/>
</dbReference>
<dbReference type="Pfam" id="PF13412">
    <property type="entry name" value="HTH_24"/>
    <property type="match status" value="1"/>
</dbReference>
<comment type="caution">
    <text evidence="2">The sequence shown here is derived from an EMBL/GenBank/DDBJ whole genome shotgun (WGS) entry which is preliminary data.</text>
</comment>
<name>A0A175Y3A2_9SPHN</name>
<keyword evidence="2" id="KW-0418">Kinase</keyword>
<dbReference type="Proteomes" id="UP000078460">
    <property type="component" value="Unassembled WGS sequence"/>
</dbReference>
<dbReference type="KEGG" id="smy:BJP26_18380"/>
<gene>
    <name evidence="2" type="ORF">AVM11_07175</name>
</gene>
<dbReference type="OrthoDB" id="49685at2"/>
<dbReference type="AlphaFoldDB" id="A0A175Y3A2"/>
<organism evidence="2 3">
    <name type="scientific">Sphingomonas melonis TY</name>
    <dbReference type="NCBI Taxonomy" id="621456"/>
    <lineage>
        <taxon>Bacteria</taxon>
        <taxon>Pseudomonadati</taxon>
        <taxon>Pseudomonadota</taxon>
        <taxon>Alphaproteobacteria</taxon>
        <taxon>Sphingomonadales</taxon>
        <taxon>Sphingomonadaceae</taxon>
        <taxon>Sphingomonas</taxon>
    </lineage>
</organism>
<keyword evidence="3" id="KW-1185">Reference proteome</keyword>
<protein>
    <submittedName>
        <fullName evidence="2">Sugar kinase</fullName>
    </submittedName>
</protein>
<dbReference type="Gene3D" id="3.30.420.40">
    <property type="match status" value="2"/>
</dbReference>
<dbReference type="STRING" id="621456.BJP26_18380"/>
<dbReference type="SUPFAM" id="SSF53067">
    <property type="entry name" value="Actin-like ATPase domain"/>
    <property type="match status" value="1"/>
</dbReference>
<dbReference type="EMBL" id="LQCK02000023">
    <property type="protein sequence ID" value="KZB94929.1"/>
    <property type="molecule type" value="Genomic_DNA"/>
</dbReference>
<evidence type="ECO:0000313" key="2">
    <source>
        <dbReference type="EMBL" id="KZB94929.1"/>
    </source>
</evidence>
<sequence length="413" mass="43336">MQISFGARSGRSLDQSATDARDARLSRSLSGTNLERAGDYNLRTVLQAIRLGGDTTRVAIAQQTGLTAPTIANITGRLIEMGLVRNAGRMQGGRGQPALRLQINPDGAFGIGLNIDRDHLTLVTLDLAGQVRSRATRDIAFALPRDVAAFVTDTIDQVIADGGVDRERVLGVGVAIPDDLGRIALPHRPAGYDEWNAVDLTSLLSILPWPIHCDNDAAAAALGEAEYGTAFDNPSFFYLLISAGLGGGPVIDRSYHRGANARSGEIGLMPDTTGRPGATVQDTVSLSALFARLEAAGFDRPGVDDLADRDAGYASVIDAWLADAVRALTAPLVAINCLLDPDAILIGGRLPVPLIDRLAAGLTEALDAVPQPSRAAIMPAVMAQDAPAIGAAILPFLDHILPSDSILIQSGRQ</sequence>
<reference evidence="2" key="1">
    <citation type="submission" date="2016-03" db="EMBL/GenBank/DDBJ databases">
        <title>Sphingomonas melonis TY, whole genome shotgun sequencing.</title>
        <authorList>
            <person name="Wang H."/>
            <person name="Zhu P."/>
        </authorList>
    </citation>
    <scope>NUCLEOTIDE SEQUENCE [LARGE SCALE GENOMIC DNA]</scope>
    <source>
        <strain evidence="2">TY</strain>
    </source>
</reference>
<keyword evidence="2" id="KW-0808">Transferase</keyword>
<dbReference type="InterPro" id="IPR000600">
    <property type="entry name" value="ROK"/>
</dbReference>